<evidence type="ECO:0000256" key="5">
    <source>
        <dbReference type="ARBA" id="ARBA00022618"/>
    </source>
</evidence>
<dbReference type="EMBL" id="QGTW01000026">
    <property type="protein sequence ID" value="PWW17407.1"/>
    <property type="molecule type" value="Genomic_DNA"/>
</dbReference>
<evidence type="ECO:0000256" key="2">
    <source>
        <dbReference type="ARBA" id="ARBA00005898"/>
    </source>
</evidence>
<evidence type="ECO:0000256" key="1">
    <source>
        <dbReference type="ARBA" id="ARBA00004752"/>
    </source>
</evidence>
<dbReference type="Pfam" id="PF02875">
    <property type="entry name" value="Mur_ligase_C"/>
    <property type="match status" value="1"/>
</dbReference>
<evidence type="ECO:0000256" key="8">
    <source>
        <dbReference type="ARBA" id="ARBA00022960"/>
    </source>
</evidence>
<keyword evidence="11 12" id="KW-0961">Cell wall biogenesis/degradation</keyword>
<dbReference type="AlphaFoldDB" id="A0A2V2ZDG1"/>
<feature type="domain" description="Mur ligase N-terminal catalytic" evidence="14">
    <location>
        <begin position="24"/>
        <end position="85"/>
    </location>
</feature>
<dbReference type="GO" id="GO:0008360">
    <property type="term" value="P:regulation of cell shape"/>
    <property type="evidence" value="ECO:0007669"/>
    <property type="project" value="UniProtKB-KW"/>
</dbReference>
<dbReference type="InterPro" id="IPR000713">
    <property type="entry name" value="Mur_ligase_N"/>
</dbReference>
<dbReference type="GO" id="GO:0000287">
    <property type="term" value="F:magnesium ion binding"/>
    <property type="evidence" value="ECO:0007669"/>
    <property type="project" value="UniProtKB-UniRule"/>
</dbReference>
<keyword evidence="6 12" id="KW-0547">Nucleotide-binding</keyword>
<keyword evidence="10 12" id="KW-0131">Cell cycle</keyword>
<evidence type="ECO:0000256" key="13">
    <source>
        <dbReference type="RuleBase" id="RU004135"/>
    </source>
</evidence>
<evidence type="ECO:0000256" key="6">
    <source>
        <dbReference type="ARBA" id="ARBA00022741"/>
    </source>
</evidence>
<dbReference type="SUPFAM" id="SSF53244">
    <property type="entry name" value="MurD-like peptide ligases, peptide-binding domain"/>
    <property type="match status" value="1"/>
</dbReference>
<dbReference type="InterPro" id="IPR036565">
    <property type="entry name" value="Mur-like_cat_sf"/>
</dbReference>
<dbReference type="InterPro" id="IPR005761">
    <property type="entry name" value="UDP-N-AcMur-Glu-dNH2Pim_ligase"/>
</dbReference>
<keyword evidence="8 12" id="KW-0133">Cell shape</keyword>
<feature type="binding site" evidence="12">
    <location>
        <begin position="110"/>
        <end position="116"/>
    </location>
    <ligand>
        <name>ATP</name>
        <dbReference type="ChEBI" id="CHEBI:30616"/>
    </ligand>
</feature>
<protein>
    <recommendedName>
        <fullName evidence="12">UDP-N-acetylmuramyl-tripeptide synthetase</fullName>
        <ecNumber evidence="12">6.3.2.-</ecNumber>
    </recommendedName>
    <alternativeName>
        <fullName evidence="12">UDP-MurNAc-tripeptide synthetase</fullName>
    </alternativeName>
</protein>
<dbReference type="NCBIfam" id="NF001126">
    <property type="entry name" value="PRK00139.1-4"/>
    <property type="match status" value="1"/>
</dbReference>
<evidence type="ECO:0000313" key="17">
    <source>
        <dbReference type="EMBL" id="PWW17407.1"/>
    </source>
</evidence>
<proteinExistence type="inferred from homology"/>
<evidence type="ECO:0000256" key="10">
    <source>
        <dbReference type="ARBA" id="ARBA00023306"/>
    </source>
</evidence>
<keyword evidence="3 12" id="KW-0963">Cytoplasm</keyword>
<dbReference type="NCBIfam" id="TIGR01085">
    <property type="entry name" value="murE"/>
    <property type="match status" value="1"/>
</dbReference>
<comment type="subcellular location">
    <subcellularLocation>
        <location evidence="12 13">Cytoplasm</location>
    </subcellularLocation>
</comment>
<dbReference type="InterPro" id="IPR004101">
    <property type="entry name" value="Mur_ligase_C"/>
</dbReference>
<evidence type="ECO:0000256" key="4">
    <source>
        <dbReference type="ARBA" id="ARBA00022598"/>
    </source>
</evidence>
<feature type="binding site" evidence="12">
    <location>
        <begin position="152"/>
        <end position="153"/>
    </location>
    <ligand>
        <name>UDP-N-acetyl-alpha-D-muramoyl-L-alanyl-D-glutamate</name>
        <dbReference type="ChEBI" id="CHEBI:83900"/>
    </ligand>
</feature>
<dbReference type="Gene3D" id="3.40.1190.10">
    <property type="entry name" value="Mur-like, catalytic domain"/>
    <property type="match status" value="1"/>
</dbReference>
<comment type="caution">
    <text evidence="17">The sequence shown here is derived from an EMBL/GenBank/DDBJ whole genome shotgun (WGS) entry which is preliminary data.</text>
</comment>
<keyword evidence="12" id="KW-0460">Magnesium</keyword>
<feature type="binding site" evidence="12">
    <location>
        <position position="182"/>
    </location>
    <ligand>
        <name>UDP-N-acetyl-alpha-D-muramoyl-L-alanyl-D-glutamate</name>
        <dbReference type="ChEBI" id="CHEBI:83900"/>
    </ligand>
</feature>
<accession>A0A2V2ZDG1</accession>
<evidence type="ECO:0000259" key="14">
    <source>
        <dbReference type="Pfam" id="PF01225"/>
    </source>
</evidence>
<keyword evidence="9 12" id="KW-0573">Peptidoglycan synthesis</keyword>
<dbReference type="PANTHER" id="PTHR23135:SF4">
    <property type="entry name" value="UDP-N-ACETYLMURAMOYL-L-ALANYL-D-GLUTAMATE--2,6-DIAMINOPIMELATE LIGASE MURE HOMOLOG, CHLOROPLASTIC"/>
    <property type="match status" value="1"/>
</dbReference>
<sequence>MRLSQVMKCLKDSGEMDLFTNDPEITGIEMDSRHVGKGSLFVAIKGFQTDGHSFIEQAVKNGAAAVVGEEDLKMDIPYIRVADSRTSLGKLASCFYSHPSKEHKIVGITGTNGKTTTSYILKHILETAGRTCSLLGTVSYVINNEVYKPTNTTPDALQIQKMLSKSMDEFVVMEISSHALEQSRTEGLQIDYGLFTNLAHDHLDYHKNMDSYFNDKKKIFSLLKEEGKAVVNLYNSWGEKMAEDLQKEKVPLIMLGDENCCSIEDVQLNGKTVFILKMNDKRYKIKFPLPGCHNVYNAAMAFLTGMDMGLDPDDMIKALASFPGIPGRFETITHPTGAKFVVDYAHTKDAFEYCLETARQQGAERIFHIYGFRGGRDQSKREEMIKVSARYSNQFYLTADDLNDETEEKMIGELLRLNEQFGNGKGQVIADRTLAIQKAWQQAKKNDWIFITGKGPESYKKPFTLPAESDLETLKFLQESGRHQGVI</sequence>
<name>A0A2V2ZDG1_9BACI</name>
<dbReference type="Pfam" id="PF08245">
    <property type="entry name" value="Mur_ligase_M"/>
    <property type="match status" value="1"/>
</dbReference>
<evidence type="ECO:0000313" key="18">
    <source>
        <dbReference type="Proteomes" id="UP000247150"/>
    </source>
</evidence>
<gene>
    <name evidence="12" type="primary">murE</name>
    <name evidence="17" type="ORF">DFO73_1261</name>
</gene>
<dbReference type="Gene3D" id="3.40.1390.10">
    <property type="entry name" value="MurE/MurF, N-terminal domain"/>
    <property type="match status" value="1"/>
</dbReference>
<feature type="binding site" evidence="12">
    <location>
        <position position="151"/>
    </location>
    <ligand>
        <name>UDP-N-acetyl-alpha-D-muramoyl-L-alanyl-D-glutamate</name>
        <dbReference type="ChEBI" id="CHEBI:83900"/>
    </ligand>
</feature>
<evidence type="ECO:0000256" key="9">
    <source>
        <dbReference type="ARBA" id="ARBA00022984"/>
    </source>
</evidence>
<dbReference type="InterPro" id="IPR036615">
    <property type="entry name" value="Mur_ligase_C_dom_sf"/>
</dbReference>
<comment type="similarity">
    <text evidence="2 12">Belongs to the MurCDEF family. MurE subfamily.</text>
</comment>
<dbReference type="Pfam" id="PF01225">
    <property type="entry name" value="Mur_ligase"/>
    <property type="match status" value="1"/>
</dbReference>
<dbReference type="GO" id="GO:0005737">
    <property type="term" value="C:cytoplasm"/>
    <property type="evidence" value="ECO:0007669"/>
    <property type="project" value="UniProtKB-SubCell"/>
</dbReference>
<dbReference type="RefSeq" id="WP_110067787.1">
    <property type="nucleotide sequence ID" value="NZ_QGTW01000026.1"/>
</dbReference>
<dbReference type="HAMAP" id="MF_00208">
    <property type="entry name" value="MurE"/>
    <property type="match status" value="1"/>
</dbReference>
<comment type="cofactor">
    <cofactor evidence="12">
        <name>Mg(2+)</name>
        <dbReference type="ChEBI" id="CHEBI:18420"/>
    </cofactor>
</comment>
<evidence type="ECO:0000256" key="11">
    <source>
        <dbReference type="ARBA" id="ARBA00023316"/>
    </source>
</evidence>
<comment type="pathway">
    <text evidence="1 12 13">Cell wall biogenesis; peptidoglycan biosynthesis.</text>
</comment>
<dbReference type="InterPro" id="IPR018109">
    <property type="entry name" value="Folylpolyglutamate_synth_CS"/>
</dbReference>
<dbReference type="PANTHER" id="PTHR23135">
    <property type="entry name" value="MUR LIGASE FAMILY MEMBER"/>
    <property type="match status" value="1"/>
</dbReference>
<keyword evidence="7 12" id="KW-0067">ATP-binding</keyword>
<dbReference type="Proteomes" id="UP000247150">
    <property type="component" value="Unassembled WGS sequence"/>
</dbReference>
<evidence type="ECO:0000256" key="7">
    <source>
        <dbReference type="ARBA" id="ARBA00022840"/>
    </source>
</evidence>
<dbReference type="InterPro" id="IPR035911">
    <property type="entry name" value="MurE/MurF_N"/>
</dbReference>
<feature type="binding site" evidence="12">
    <location>
        <position position="32"/>
    </location>
    <ligand>
        <name>UDP-N-acetyl-alpha-D-muramoyl-L-alanyl-D-glutamate</name>
        <dbReference type="ChEBI" id="CHEBI:83900"/>
    </ligand>
</feature>
<dbReference type="InterPro" id="IPR013221">
    <property type="entry name" value="Mur_ligase_cen"/>
</dbReference>
<evidence type="ECO:0000256" key="12">
    <source>
        <dbReference type="HAMAP-Rule" id="MF_00208"/>
    </source>
</evidence>
<comment type="function">
    <text evidence="12">Catalyzes the addition of an amino acid to the nucleotide precursor UDP-N-acetylmuramoyl-L-alanyl-D-glutamate (UMAG) in the biosynthesis of bacterial cell-wall peptidoglycan.</text>
</comment>
<evidence type="ECO:0000259" key="15">
    <source>
        <dbReference type="Pfam" id="PF02875"/>
    </source>
</evidence>
<dbReference type="PROSITE" id="PS01011">
    <property type="entry name" value="FOLYLPOLYGLU_SYNT_1"/>
    <property type="match status" value="1"/>
</dbReference>
<dbReference type="GO" id="GO:0009252">
    <property type="term" value="P:peptidoglycan biosynthetic process"/>
    <property type="evidence" value="ECO:0007669"/>
    <property type="project" value="UniProtKB-UniRule"/>
</dbReference>
<dbReference type="EC" id="6.3.2.-" evidence="12"/>
<dbReference type="SUPFAM" id="SSF53623">
    <property type="entry name" value="MurD-like peptide ligases, catalytic domain"/>
    <property type="match status" value="1"/>
</dbReference>
<comment type="PTM">
    <text evidence="12">Carboxylation is probably crucial for Mg(2+) binding and, consequently, for the gamma-phosphate positioning of ATP.</text>
</comment>
<feature type="domain" description="Mur ligase C-terminal" evidence="15">
    <location>
        <begin position="327"/>
        <end position="455"/>
    </location>
</feature>
<evidence type="ECO:0000259" key="16">
    <source>
        <dbReference type="Pfam" id="PF08245"/>
    </source>
</evidence>
<dbReference type="Gene3D" id="3.90.190.20">
    <property type="entry name" value="Mur ligase, C-terminal domain"/>
    <property type="match status" value="1"/>
</dbReference>
<feature type="modified residue" description="N6-carboxylysine" evidence="12">
    <location>
        <position position="216"/>
    </location>
</feature>
<dbReference type="GO" id="GO:0071555">
    <property type="term" value="P:cell wall organization"/>
    <property type="evidence" value="ECO:0007669"/>
    <property type="project" value="UniProtKB-KW"/>
</dbReference>
<feature type="binding site" evidence="12">
    <location>
        <position position="184"/>
    </location>
    <ligand>
        <name>UDP-N-acetyl-alpha-D-muramoyl-L-alanyl-D-glutamate</name>
        <dbReference type="ChEBI" id="CHEBI:83900"/>
    </ligand>
</feature>
<keyword evidence="5 12" id="KW-0132">Cell division</keyword>
<dbReference type="GO" id="GO:0005524">
    <property type="term" value="F:ATP binding"/>
    <property type="evidence" value="ECO:0007669"/>
    <property type="project" value="UniProtKB-UniRule"/>
</dbReference>
<dbReference type="UniPathway" id="UPA00219"/>
<comment type="caution">
    <text evidence="12">Lacks conserved residue(s) required for the propagation of feature annotation.</text>
</comment>
<organism evidence="17 18">
    <name type="scientific">Cytobacillus oceanisediminis</name>
    <dbReference type="NCBI Taxonomy" id="665099"/>
    <lineage>
        <taxon>Bacteria</taxon>
        <taxon>Bacillati</taxon>
        <taxon>Bacillota</taxon>
        <taxon>Bacilli</taxon>
        <taxon>Bacillales</taxon>
        <taxon>Bacillaceae</taxon>
        <taxon>Cytobacillus</taxon>
    </lineage>
</organism>
<dbReference type="GO" id="GO:0051301">
    <property type="term" value="P:cell division"/>
    <property type="evidence" value="ECO:0007669"/>
    <property type="project" value="UniProtKB-KW"/>
</dbReference>
<feature type="domain" description="Mur ligase central" evidence="16">
    <location>
        <begin position="108"/>
        <end position="303"/>
    </location>
</feature>
<dbReference type="GO" id="GO:0004326">
    <property type="term" value="F:tetrahydrofolylpolyglutamate synthase activity"/>
    <property type="evidence" value="ECO:0007669"/>
    <property type="project" value="InterPro"/>
</dbReference>
<dbReference type="OrthoDB" id="9800958at2"/>
<dbReference type="SUPFAM" id="SSF63418">
    <property type="entry name" value="MurE/MurF N-terminal domain"/>
    <property type="match status" value="1"/>
</dbReference>
<reference evidence="17 18" key="1">
    <citation type="submission" date="2018-05" db="EMBL/GenBank/DDBJ databases">
        <title>Freshwater and sediment microbial communities from various areas in North America, analyzing microbe dynamics in response to fracking.</title>
        <authorList>
            <person name="Lamendella R."/>
        </authorList>
    </citation>
    <scope>NUCLEOTIDE SEQUENCE [LARGE SCALE GENOMIC DNA]</scope>
    <source>
        <strain evidence="17 18">15_TX</strain>
    </source>
</reference>
<feature type="binding site" evidence="12">
    <location>
        <position position="176"/>
    </location>
    <ligand>
        <name>UDP-N-acetyl-alpha-D-muramoyl-L-alanyl-D-glutamate</name>
        <dbReference type="ChEBI" id="CHEBI:83900"/>
    </ligand>
</feature>
<keyword evidence="4 12" id="KW-0436">Ligase</keyword>
<evidence type="ECO:0000256" key="3">
    <source>
        <dbReference type="ARBA" id="ARBA00022490"/>
    </source>
</evidence>